<organism evidence="10 11">
    <name type="scientific">Polypterus senegalus</name>
    <name type="common">Senegal bichir</name>
    <dbReference type="NCBI Taxonomy" id="55291"/>
    <lineage>
        <taxon>Eukaryota</taxon>
        <taxon>Metazoa</taxon>
        <taxon>Chordata</taxon>
        <taxon>Craniata</taxon>
        <taxon>Vertebrata</taxon>
        <taxon>Euteleostomi</taxon>
        <taxon>Actinopterygii</taxon>
        <taxon>Polypteriformes</taxon>
        <taxon>Polypteridae</taxon>
        <taxon>Polypterus</taxon>
    </lineage>
</organism>
<feature type="domain" description="C2H2-type" evidence="9">
    <location>
        <begin position="259"/>
        <end position="286"/>
    </location>
</feature>
<dbReference type="FunFam" id="3.30.160.60:FF:000557">
    <property type="entry name" value="zinc finger and SCAN domain-containing protein 29"/>
    <property type="match status" value="1"/>
</dbReference>
<feature type="domain" description="C2H2-type" evidence="9">
    <location>
        <begin position="427"/>
        <end position="454"/>
    </location>
</feature>
<dbReference type="InterPro" id="IPR036236">
    <property type="entry name" value="Znf_C2H2_sf"/>
</dbReference>
<dbReference type="PANTHER" id="PTHR23234">
    <property type="entry name" value="ZNF44 PROTEIN"/>
    <property type="match status" value="1"/>
</dbReference>
<dbReference type="SMART" id="SM00355">
    <property type="entry name" value="ZnF_C2H2"/>
    <property type="match status" value="9"/>
</dbReference>
<dbReference type="Gene3D" id="3.30.160.60">
    <property type="entry name" value="Classic Zinc Finger"/>
    <property type="match status" value="9"/>
</dbReference>
<dbReference type="PANTHER" id="PTHR23234:SF8">
    <property type="entry name" value="C2H2-TYPE DOMAIN-CONTAINING PROTEIN"/>
    <property type="match status" value="1"/>
</dbReference>
<reference evidence="10 11" key="1">
    <citation type="journal article" date="2021" name="Cell">
        <title>Tracing the genetic footprints of vertebrate landing in non-teleost ray-finned fishes.</title>
        <authorList>
            <person name="Bi X."/>
            <person name="Wang K."/>
            <person name="Yang L."/>
            <person name="Pan H."/>
            <person name="Jiang H."/>
            <person name="Wei Q."/>
            <person name="Fang M."/>
            <person name="Yu H."/>
            <person name="Zhu C."/>
            <person name="Cai Y."/>
            <person name="He Y."/>
            <person name="Gan X."/>
            <person name="Zeng H."/>
            <person name="Yu D."/>
            <person name="Zhu Y."/>
            <person name="Jiang H."/>
            <person name="Qiu Q."/>
            <person name="Yang H."/>
            <person name="Zhang Y.E."/>
            <person name="Wang W."/>
            <person name="Zhu M."/>
            <person name="He S."/>
            <person name="Zhang G."/>
        </authorList>
    </citation>
    <scope>NUCLEOTIDE SEQUENCE [LARGE SCALE GENOMIC DNA]</scope>
    <source>
        <strain evidence="10">Bchr_013</strain>
    </source>
</reference>
<name>A0A8X7X361_POLSE</name>
<feature type="non-terminal residue" evidence="10">
    <location>
        <position position="1"/>
    </location>
</feature>
<comment type="caution">
    <text evidence="10">The sequence shown here is derived from an EMBL/GenBank/DDBJ whole genome shotgun (WGS) entry which is preliminary data.</text>
</comment>
<dbReference type="FunFam" id="3.30.160.60:FF:002343">
    <property type="entry name" value="Zinc finger protein 33A"/>
    <property type="match status" value="1"/>
</dbReference>
<keyword evidence="5 8" id="KW-0863">Zinc-finger</keyword>
<dbReference type="InterPro" id="IPR013087">
    <property type="entry name" value="Znf_C2H2_type"/>
</dbReference>
<feature type="domain" description="C2H2-type" evidence="9">
    <location>
        <begin position="231"/>
        <end position="258"/>
    </location>
</feature>
<evidence type="ECO:0000259" key="9">
    <source>
        <dbReference type="PROSITE" id="PS50157"/>
    </source>
</evidence>
<evidence type="ECO:0000313" key="11">
    <source>
        <dbReference type="Proteomes" id="UP000886611"/>
    </source>
</evidence>
<accession>A0A8X7X361</accession>
<evidence type="ECO:0000256" key="8">
    <source>
        <dbReference type="PROSITE-ProRule" id="PRU00042"/>
    </source>
</evidence>
<evidence type="ECO:0000256" key="7">
    <source>
        <dbReference type="ARBA" id="ARBA00023242"/>
    </source>
</evidence>
<protein>
    <submittedName>
        <fullName evidence="10">ZG57 protein</fullName>
    </submittedName>
</protein>
<dbReference type="FunFam" id="3.30.160.60:FF:000624">
    <property type="entry name" value="zinc finger protein 697"/>
    <property type="match status" value="1"/>
</dbReference>
<comment type="subcellular location">
    <subcellularLocation>
        <location evidence="1">Nucleus</location>
    </subcellularLocation>
</comment>
<dbReference type="AlphaFoldDB" id="A0A8X7X361"/>
<feature type="domain" description="C2H2-type" evidence="9">
    <location>
        <begin position="371"/>
        <end position="398"/>
    </location>
</feature>
<keyword evidence="4" id="KW-0677">Repeat</keyword>
<dbReference type="EMBL" id="JAATIS010005064">
    <property type="protein sequence ID" value="KAG2460114.1"/>
    <property type="molecule type" value="Genomic_DNA"/>
</dbReference>
<dbReference type="Proteomes" id="UP000886611">
    <property type="component" value="Unassembled WGS sequence"/>
</dbReference>
<dbReference type="GO" id="GO:0008270">
    <property type="term" value="F:zinc ion binding"/>
    <property type="evidence" value="ECO:0007669"/>
    <property type="project" value="UniProtKB-KW"/>
</dbReference>
<dbReference type="FunFam" id="3.30.160.60:FF:000295">
    <property type="entry name" value="zinc finger protein 19"/>
    <property type="match status" value="1"/>
</dbReference>
<dbReference type="InterPro" id="IPR050758">
    <property type="entry name" value="Znf_C2H2-type"/>
</dbReference>
<feature type="domain" description="C2H2-type" evidence="9">
    <location>
        <begin position="287"/>
        <end position="314"/>
    </location>
</feature>
<dbReference type="Pfam" id="PF00096">
    <property type="entry name" value="zf-C2H2"/>
    <property type="match status" value="6"/>
</dbReference>
<feature type="domain" description="C2H2-type" evidence="9">
    <location>
        <begin position="315"/>
        <end position="342"/>
    </location>
</feature>
<proteinExistence type="inferred from homology"/>
<keyword evidence="11" id="KW-1185">Reference proteome</keyword>
<keyword evidence="6" id="KW-0862">Zinc</keyword>
<evidence type="ECO:0000256" key="6">
    <source>
        <dbReference type="ARBA" id="ARBA00022833"/>
    </source>
</evidence>
<sequence>MAVTQEKCRADMKKMSKVKEEEEVVEDCEWASVCISQDSPSIKEEDCELGLVVIKEEPEEESVTGDTARHESTSQVKLEPVFQYGCPDGLASSQTSSLEPWVRVKHESLMPGVKRDDKNSLGRIAEGQPTFTNQAGEDLQEDCSLPPSLLTLQCKPQQTVHHENLKNSTSGSENWTPQCGPLPVPILSGIDAISIQQQVHNTSLVALSLCKEVRKMFNRESECSNTRQKSYCCSECGKQFSQKRYFQRHTKIHSREKPYCCAECGEQFSRVNHLQSHSKIHTGEKPYTCPECGKQFSYRSHLRTHSRIHTGEKPYCCSECGKRFSRMSHLRSHTRTHTGEKPFGCSECGQRFSQMSSLQSHKRIHTGEKPYGCTECGRRFSDRKCFLSHTRLHTGEKPYHCPECGKQFADGKGLRRHRRIHTGVKPYCCTECEKRFFDSKSLRSHVRIHTGEKPYCCTECGKGFNRRHHLKKHKRVHMRQEEGRRSETLRLSLLGRQQAKIHKEQRPLQKLLIQRAIFSHFAHVVDPEEGSK</sequence>
<keyword evidence="7" id="KW-0539">Nucleus</keyword>
<dbReference type="FunFam" id="3.30.160.60:FF:000100">
    <property type="entry name" value="Zinc finger 45-like"/>
    <property type="match status" value="1"/>
</dbReference>
<feature type="domain" description="C2H2-type" evidence="9">
    <location>
        <begin position="343"/>
        <end position="370"/>
    </location>
</feature>
<dbReference type="FunFam" id="3.30.160.60:FF:001483">
    <property type="entry name" value="Zinc finger protein 1005"/>
    <property type="match status" value="1"/>
</dbReference>
<feature type="domain" description="C2H2-type" evidence="9">
    <location>
        <begin position="399"/>
        <end position="426"/>
    </location>
</feature>
<dbReference type="PROSITE" id="PS00028">
    <property type="entry name" value="ZINC_FINGER_C2H2_1"/>
    <property type="match status" value="9"/>
</dbReference>
<evidence type="ECO:0000256" key="1">
    <source>
        <dbReference type="ARBA" id="ARBA00004123"/>
    </source>
</evidence>
<dbReference type="PROSITE" id="PS50157">
    <property type="entry name" value="ZINC_FINGER_C2H2_2"/>
    <property type="match status" value="9"/>
</dbReference>
<keyword evidence="3" id="KW-0479">Metal-binding</keyword>
<evidence type="ECO:0000256" key="5">
    <source>
        <dbReference type="ARBA" id="ARBA00022771"/>
    </source>
</evidence>
<evidence type="ECO:0000256" key="4">
    <source>
        <dbReference type="ARBA" id="ARBA00022737"/>
    </source>
</evidence>
<evidence type="ECO:0000313" key="10">
    <source>
        <dbReference type="EMBL" id="KAG2460114.1"/>
    </source>
</evidence>
<feature type="domain" description="C2H2-type" evidence="9">
    <location>
        <begin position="455"/>
        <end position="482"/>
    </location>
</feature>
<feature type="non-terminal residue" evidence="10">
    <location>
        <position position="532"/>
    </location>
</feature>
<evidence type="ECO:0000256" key="3">
    <source>
        <dbReference type="ARBA" id="ARBA00022723"/>
    </source>
</evidence>
<dbReference type="GO" id="GO:0005634">
    <property type="term" value="C:nucleus"/>
    <property type="evidence" value="ECO:0007669"/>
    <property type="project" value="UniProtKB-SubCell"/>
</dbReference>
<evidence type="ECO:0000256" key="2">
    <source>
        <dbReference type="ARBA" id="ARBA00006991"/>
    </source>
</evidence>
<dbReference type="FunFam" id="3.30.160.60:FF:001498">
    <property type="entry name" value="Zinc finger protein 404"/>
    <property type="match status" value="1"/>
</dbReference>
<comment type="similarity">
    <text evidence="2">Belongs to the krueppel C2H2-type zinc-finger protein family.</text>
</comment>
<gene>
    <name evidence="10" type="primary">Zg57_8</name>
    <name evidence="10" type="ORF">GTO96_0022158</name>
</gene>
<dbReference type="FunFam" id="3.30.160.60:FF:001158">
    <property type="entry name" value="zinc finger protein 22"/>
    <property type="match status" value="2"/>
</dbReference>
<dbReference type="SUPFAM" id="SSF57667">
    <property type="entry name" value="beta-beta-alpha zinc fingers"/>
    <property type="match status" value="5"/>
</dbReference>